<evidence type="ECO:0000256" key="1">
    <source>
        <dbReference type="SAM" id="SignalP"/>
    </source>
</evidence>
<feature type="domain" description="Mannosyl-glycoprotein endo-beta-N-acetylglucosamidase-like" evidence="2">
    <location>
        <begin position="119"/>
        <end position="258"/>
    </location>
</feature>
<evidence type="ECO:0000313" key="4">
    <source>
        <dbReference type="Proteomes" id="UP000003240"/>
    </source>
</evidence>
<keyword evidence="1" id="KW-0732">Signal</keyword>
<dbReference type="AlphaFoldDB" id="F7NJR3"/>
<dbReference type="Pfam" id="PF01832">
    <property type="entry name" value="Glucosaminidase"/>
    <property type="match status" value="1"/>
</dbReference>
<feature type="chain" id="PRO_5003360184" evidence="1">
    <location>
        <begin position="32"/>
        <end position="262"/>
    </location>
</feature>
<dbReference type="RefSeq" id="WP_004095736.1">
    <property type="nucleotide sequence ID" value="NZ_AFGF01000098.1"/>
</dbReference>
<keyword evidence="4" id="KW-1185">Reference proteome</keyword>
<evidence type="ECO:0000313" key="3">
    <source>
        <dbReference type="EMBL" id="EGO63719.1"/>
    </source>
</evidence>
<accession>F7NJR3</accession>
<dbReference type="STRING" id="1009370.ALO_11604"/>
<dbReference type="OrthoDB" id="9763643at2"/>
<name>F7NJR3_9FIRM</name>
<organism evidence="3 4">
    <name type="scientific">Acetonema longum DSM 6540</name>
    <dbReference type="NCBI Taxonomy" id="1009370"/>
    <lineage>
        <taxon>Bacteria</taxon>
        <taxon>Bacillati</taxon>
        <taxon>Bacillota</taxon>
        <taxon>Negativicutes</taxon>
        <taxon>Acetonemataceae</taxon>
        <taxon>Acetonema</taxon>
    </lineage>
</organism>
<dbReference type="EMBL" id="AFGF01000098">
    <property type="protein sequence ID" value="EGO63719.1"/>
    <property type="molecule type" value="Genomic_DNA"/>
</dbReference>
<proteinExistence type="predicted"/>
<evidence type="ECO:0000259" key="2">
    <source>
        <dbReference type="Pfam" id="PF01832"/>
    </source>
</evidence>
<sequence>MVKTRDLWRGIARRCSAAVCLLLAVAATGLAASLTDTEKDMTDRDVHIDHMDEGSTEFYFSLEQGFLRPEEQAGWYYPLTVGKVKTWGTPILGEPELSAEQMENYLRRKNPHAPNVARLYIDIGRDMGIRGDIAFAQTLLETGFFRYGGDVVPEQNNFSGLGTTGRGVRGYYFATPQDGVRAQLEHLWAYATTRPAPRKPIDPRFNYVTRGSCPTWEELGGRWAYPGYAAWKYASFEEAFAAGETYGQLILRIYEDIKNFNG</sequence>
<protein>
    <submittedName>
        <fullName evidence="3">Cell wall hydrolase/autolysin</fullName>
    </submittedName>
</protein>
<dbReference type="eggNOG" id="COG0860">
    <property type="taxonomic scope" value="Bacteria"/>
</dbReference>
<dbReference type="Proteomes" id="UP000003240">
    <property type="component" value="Unassembled WGS sequence"/>
</dbReference>
<comment type="caution">
    <text evidence="3">The sequence shown here is derived from an EMBL/GenBank/DDBJ whole genome shotgun (WGS) entry which is preliminary data.</text>
</comment>
<feature type="signal peptide" evidence="1">
    <location>
        <begin position="1"/>
        <end position="31"/>
    </location>
</feature>
<keyword evidence="3" id="KW-0378">Hydrolase</keyword>
<reference evidence="3 4" key="1">
    <citation type="journal article" date="2011" name="EMBO J.">
        <title>Structural diversity of bacterial flagellar motors.</title>
        <authorList>
            <person name="Chen S."/>
            <person name="Beeby M."/>
            <person name="Murphy G.E."/>
            <person name="Leadbetter J.R."/>
            <person name="Hendrixson D.R."/>
            <person name="Briegel A."/>
            <person name="Li Z."/>
            <person name="Shi J."/>
            <person name="Tocheva E.I."/>
            <person name="Muller A."/>
            <person name="Dobro M.J."/>
            <person name="Jensen G.J."/>
        </authorList>
    </citation>
    <scope>NUCLEOTIDE SEQUENCE [LARGE SCALE GENOMIC DNA]</scope>
    <source>
        <strain evidence="3 4">DSM 6540</strain>
    </source>
</reference>
<dbReference type="GO" id="GO:0004040">
    <property type="term" value="F:amidase activity"/>
    <property type="evidence" value="ECO:0007669"/>
    <property type="project" value="InterPro"/>
</dbReference>
<dbReference type="InterPro" id="IPR002901">
    <property type="entry name" value="MGlyc_endo_b_GlcNAc-like_dom"/>
</dbReference>
<gene>
    <name evidence="3" type="ORF">ALO_11604</name>
</gene>